<dbReference type="GeneID" id="35296064"/>
<dbReference type="InterPro" id="IPR050535">
    <property type="entry name" value="DNA_Repair-Maintenance_Comp"/>
</dbReference>
<evidence type="ECO:0000313" key="1">
    <source>
        <dbReference type="EMBL" id="ARQ07589.1"/>
    </source>
</evidence>
<dbReference type="Proteomes" id="UP000194154">
    <property type="component" value="Chromosome"/>
</dbReference>
<dbReference type="EMBL" id="CP021059">
    <property type="protein sequence ID" value="ARQ07589.1"/>
    <property type="molecule type" value="Genomic_DNA"/>
</dbReference>
<evidence type="ECO:0000313" key="2">
    <source>
        <dbReference type="Proteomes" id="UP000194154"/>
    </source>
</evidence>
<sequence length="394" mass="46127">MIKFIHCSDIRLDEPFQLAGDIPQYIMKSIRNAGYKSLKRVVDDAIDRQVDFIIISGNLFSQENRNIRADYYAAQQFERLKAENIYVYYIHGIEDNMSVKSFHKFPDNVITFGEDVETYELVTKGKERVRFHGFSYKEYSNYEYKLDMYPVNEVDQSIHIGLLNGLHHQMNTEKAHTEFHIEELNRKMYHYWALGGYSKHVSLNELAHIHYPGKLQANRFDDDGETGYLYVEGDSSKLSATFIPVNTITFNKAVIKLGSLERHAIYQNLQAFKDSVRHRGRQIYQVTLRNEAESLVDLHMLQKVTEQIQLAELAEEQYVWIDDVTVDEAHAPHTLREEFSDMLHTATHMNTTLAPLQHTYIQKFIEHDDFETAQLIDRGEIHLKMLMKGEQHED</sequence>
<name>A0A1W7AD97_9STAP</name>
<proteinExistence type="predicted"/>
<dbReference type="AlphaFoldDB" id="A0A1W7AD97"/>
<dbReference type="PANTHER" id="PTHR30337:SF7">
    <property type="entry name" value="PHOSPHOESTERASE"/>
    <property type="match status" value="1"/>
</dbReference>
<dbReference type="PANTHER" id="PTHR30337">
    <property type="entry name" value="COMPONENT OF ATP-DEPENDENT DSDNA EXONUCLEASE"/>
    <property type="match status" value="1"/>
</dbReference>
<dbReference type="Gene3D" id="3.60.21.10">
    <property type="match status" value="1"/>
</dbReference>
<keyword evidence="2" id="KW-1185">Reference proteome</keyword>
<dbReference type="STRING" id="1855823.MCCS_19740"/>
<reference evidence="1 2" key="1">
    <citation type="journal article" date="2017" name="Int. J. Syst. Evol. Microbiol.">
        <title>Macrococcus canis sp. nov., a skin bacterium associated with infections in dogs.</title>
        <authorList>
            <person name="Gobeli Brawand S."/>
            <person name="Cotting K."/>
            <person name="Gomez-Sanz E."/>
            <person name="Collaud A."/>
            <person name="Thomann A."/>
            <person name="Brodard I."/>
            <person name="Rodriguez-Campos S."/>
            <person name="Strauss C."/>
            <person name="Perreten V."/>
        </authorList>
    </citation>
    <scope>NUCLEOTIDE SEQUENCE [LARGE SCALE GENOMIC DNA]</scope>
    <source>
        <strain evidence="1 2">KM45013</strain>
    </source>
</reference>
<protein>
    <submittedName>
        <fullName evidence="1">Putative metallophosphoesterase YhaO</fullName>
    </submittedName>
</protein>
<dbReference type="OrthoDB" id="9773856at2"/>
<organism evidence="1 2">
    <name type="scientific">Macrococcoides canis</name>
    <dbReference type="NCBI Taxonomy" id="1855823"/>
    <lineage>
        <taxon>Bacteria</taxon>
        <taxon>Bacillati</taxon>
        <taxon>Bacillota</taxon>
        <taxon>Bacilli</taxon>
        <taxon>Bacillales</taxon>
        <taxon>Staphylococcaceae</taxon>
        <taxon>Macrococcoides</taxon>
    </lineage>
</organism>
<dbReference type="KEGG" id="mcak:MCCS_19740"/>
<dbReference type="RefSeq" id="WP_086043139.1">
    <property type="nucleotide sequence ID" value="NZ_CBCRZA010000012.1"/>
</dbReference>
<gene>
    <name evidence="1" type="primary">yhaO</name>
    <name evidence="1" type="ORF">MCCS_19740</name>
</gene>
<accession>A0A1W7AD97</accession>
<dbReference type="InterPro" id="IPR029052">
    <property type="entry name" value="Metallo-depent_PP-like"/>
</dbReference>
<dbReference type="SUPFAM" id="SSF56300">
    <property type="entry name" value="Metallo-dependent phosphatases"/>
    <property type="match status" value="1"/>
</dbReference>